<keyword evidence="6" id="KW-0175">Coiled coil</keyword>
<sequence length="405" mass="46090">MGKISKSSRKGKKAWRANISSEDIEEYFEKSTKDALSGGSLAHVPSHSLFYVDKSVDLSAKRKIEKKRDKVLHYESVLQRNAFVQPIPSSIQKKPKRKNKVVQTVEGDAQFEGKGPMDIWGDGGRQNSKPKKMQKPSIIPAVEVEPPGCSFNPPSESHQDSLAIAVADEMQKIYRKELGPDPIPLIVPGESIDEETMYFLDADDGTDDDELNEDIVQTEDMDLEKRPLKTKVVTRVELNRRTRRKEQLKEDAKAKQKKQLSKEIDSLPDIMEEIAREDEEKQKKHLRRTVVKQEKLASAPPRLGKYKYDPAPLQVLLSEEITGSLRKLKGCCTLARDRFKSLEKRGLIAPSKRSGRFVKGFFFGVSWKQKNVKCSIGHSRCCFICLQSPSYQRNYAKWLPFQNAI</sequence>
<comment type="function">
    <text evidence="5">May play a role in ribosome biogenesis.</text>
</comment>
<dbReference type="GO" id="GO:0008097">
    <property type="term" value="F:5S rRNA binding"/>
    <property type="evidence" value="ECO:0007669"/>
    <property type="project" value="TreeGrafter"/>
</dbReference>
<dbReference type="GO" id="GO:0000027">
    <property type="term" value="P:ribosomal large subunit assembly"/>
    <property type="evidence" value="ECO:0007669"/>
    <property type="project" value="UniProtKB-UniRule"/>
</dbReference>
<evidence type="ECO:0000256" key="5">
    <source>
        <dbReference type="PIRNR" id="PIRNR017302"/>
    </source>
</evidence>
<dbReference type="EMBL" id="BAABME010000496">
    <property type="protein sequence ID" value="GAA0143263.1"/>
    <property type="molecule type" value="Genomic_DNA"/>
</dbReference>
<evidence type="ECO:0000313" key="9">
    <source>
        <dbReference type="Proteomes" id="UP001454036"/>
    </source>
</evidence>
<dbReference type="Pfam" id="PF07767">
    <property type="entry name" value="Nop53"/>
    <property type="match status" value="1"/>
</dbReference>
<protein>
    <recommendedName>
        <fullName evidence="2 5">Ribosome biogenesis protein NOP53</fullName>
    </recommendedName>
</protein>
<keyword evidence="3 5" id="KW-0690">Ribosome biogenesis</keyword>
<comment type="similarity">
    <text evidence="1 5">Belongs to the NOP53 family.</text>
</comment>
<organism evidence="8 9">
    <name type="scientific">Lithospermum erythrorhizon</name>
    <name type="common">Purple gromwell</name>
    <name type="synonym">Lithospermum officinale var. erythrorhizon</name>
    <dbReference type="NCBI Taxonomy" id="34254"/>
    <lineage>
        <taxon>Eukaryota</taxon>
        <taxon>Viridiplantae</taxon>
        <taxon>Streptophyta</taxon>
        <taxon>Embryophyta</taxon>
        <taxon>Tracheophyta</taxon>
        <taxon>Spermatophyta</taxon>
        <taxon>Magnoliopsida</taxon>
        <taxon>eudicotyledons</taxon>
        <taxon>Gunneridae</taxon>
        <taxon>Pentapetalae</taxon>
        <taxon>asterids</taxon>
        <taxon>lamiids</taxon>
        <taxon>Boraginales</taxon>
        <taxon>Boraginaceae</taxon>
        <taxon>Boraginoideae</taxon>
        <taxon>Lithospermeae</taxon>
        <taxon>Lithospermum</taxon>
    </lineage>
</organism>
<evidence type="ECO:0000256" key="1">
    <source>
        <dbReference type="ARBA" id="ARBA00008838"/>
    </source>
</evidence>
<gene>
    <name evidence="8" type="ORF">LIER_03988</name>
</gene>
<evidence type="ECO:0000313" key="8">
    <source>
        <dbReference type="EMBL" id="GAA0143263.1"/>
    </source>
</evidence>
<comment type="caution">
    <text evidence="8">The sequence shown here is derived from an EMBL/GenBank/DDBJ whole genome shotgun (WGS) entry which is preliminary data.</text>
</comment>
<feature type="region of interest" description="Disordered" evidence="7">
    <location>
        <begin position="88"/>
        <end position="136"/>
    </location>
</feature>
<dbReference type="InterPro" id="IPR011687">
    <property type="entry name" value="Nop53/GLTSCR2"/>
</dbReference>
<evidence type="ECO:0000256" key="7">
    <source>
        <dbReference type="SAM" id="MobiDB-lite"/>
    </source>
</evidence>
<evidence type="ECO:0000256" key="4">
    <source>
        <dbReference type="ARBA" id="ARBA00023242"/>
    </source>
</evidence>
<feature type="coiled-coil region" evidence="6">
    <location>
        <begin position="235"/>
        <end position="296"/>
    </location>
</feature>
<reference evidence="8 9" key="1">
    <citation type="submission" date="2024-01" db="EMBL/GenBank/DDBJ databases">
        <title>The complete chloroplast genome sequence of Lithospermum erythrorhizon: insights into the phylogenetic relationship among Boraginaceae species and the maternal lineages of purple gromwells.</title>
        <authorList>
            <person name="Okada T."/>
            <person name="Watanabe K."/>
        </authorList>
    </citation>
    <scope>NUCLEOTIDE SEQUENCE [LARGE SCALE GENOMIC DNA]</scope>
</reference>
<dbReference type="GO" id="GO:0005730">
    <property type="term" value="C:nucleolus"/>
    <property type="evidence" value="ECO:0007669"/>
    <property type="project" value="UniProtKB-SubCell"/>
</dbReference>
<dbReference type="Proteomes" id="UP001454036">
    <property type="component" value="Unassembled WGS sequence"/>
</dbReference>
<comment type="subcellular location">
    <subcellularLocation>
        <location evidence="5">Nucleus</location>
        <location evidence="5">Nucleolus</location>
    </subcellularLocation>
    <subcellularLocation>
        <location evidence="5">Nucleus</location>
        <location evidence="5">Nucleoplasm</location>
    </subcellularLocation>
</comment>
<accession>A0AAV3NWF2</accession>
<dbReference type="GO" id="GO:0006364">
    <property type="term" value="P:rRNA processing"/>
    <property type="evidence" value="ECO:0007669"/>
    <property type="project" value="TreeGrafter"/>
</dbReference>
<evidence type="ECO:0000256" key="6">
    <source>
        <dbReference type="SAM" id="Coils"/>
    </source>
</evidence>
<dbReference type="PIRSF" id="PIRSF017302">
    <property type="entry name" value="Gltscr2"/>
    <property type="match status" value="1"/>
</dbReference>
<dbReference type="GO" id="GO:0005654">
    <property type="term" value="C:nucleoplasm"/>
    <property type="evidence" value="ECO:0007669"/>
    <property type="project" value="UniProtKB-SubCell"/>
</dbReference>
<proteinExistence type="inferred from homology"/>
<dbReference type="PANTHER" id="PTHR14211:SF7">
    <property type="entry name" value="RIBOSOME BIOGENESIS PROTEIN NOP53"/>
    <property type="match status" value="1"/>
</dbReference>
<keyword evidence="4 5" id="KW-0539">Nucleus</keyword>
<evidence type="ECO:0000256" key="2">
    <source>
        <dbReference type="ARBA" id="ARBA00018339"/>
    </source>
</evidence>
<dbReference type="PANTHER" id="PTHR14211">
    <property type="entry name" value="GLIOMA SUPPRESSOR CANDIDATE REGION GENE 2"/>
    <property type="match status" value="1"/>
</dbReference>
<dbReference type="AlphaFoldDB" id="A0AAV3NWF2"/>
<evidence type="ECO:0000256" key="3">
    <source>
        <dbReference type="ARBA" id="ARBA00022517"/>
    </source>
</evidence>
<keyword evidence="9" id="KW-1185">Reference proteome</keyword>
<name>A0AAV3NWF2_LITER</name>